<dbReference type="Gene3D" id="3.40.50.150">
    <property type="entry name" value="Vaccinia Virus protein VP39"/>
    <property type="match status" value="1"/>
</dbReference>
<dbReference type="InterPro" id="IPR019410">
    <property type="entry name" value="Methyltransf_16"/>
</dbReference>
<organism evidence="1 2">
    <name type="scientific">Coccidioides posadasii RMSCC 3488</name>
    <dbReference type="NCBI Taxonomy" id="454284"/>
    <lineage>
        <taxon>Eukaryota</taxon>
        <taxon>Fungi</taxon>
        <taxon>Dikarya</taxon>
        <taxon>Ascomycota</taxon>
        <taxon>Pezizomycotina</taxon>
        <taxon>Eurotiomycetes</taxon>
        <taxon>Eurotiomycetidae</taxon>
        <taxon>Onygenales</taxon>
        <taxon>Onygenaceae</taxon>
        <taxon>Coccidioides</taxon>
    </lineage>
</organism>
<proteinExistence type="predicted"/>
<evidence type="ECO:0000313" key="2">
    <source>
        <dbReference type="Proteomes" id="UP000054567"/>
    </source>
</evidence>
<dbReference type="EMBL" id="DS268111">
    <property type="protein sequence ID" value="KMM69434.1"/>
    <property type="molecule type" value="Genomic_DNA"/>
</dbReference>
<protein>
    <recommendedName>
        <fullName evidence="3">Methyltransferase</fullName>
    </recommendedName>
</protein>
<dbReference type="SUPFAM" id="SSF53335">
    <property type="entry name" value="S-adenosyl-L-methionine-dependent methyltransferases"/>
    <property type="match status" value="1"/>
</dbReference>
<sequence>MDSLSPEYESDLRIFAAQYFQVVDAQSLIFPSNPVLIKPAAQKWVYQNMFNEDVIWPIPPASYRMRVLKALLSRIEDSIMDPEEDEISDDLMACWGDLVARPKRPPLEEAQDLSYIKYSPPGTLGRGESQAIVTSENRGLILSSGTTGFRTWEAALHQGTYLSTPAGRAVVSGKNIVELGAGTGLVSMYCLKYLGAKRVVATDREPALISNIEDCVVRNNLDCSKFHSRIWEWGRPLELPDDSGADHPTTFDVALGSDLIYDADLIPVLLSTLRELFENYGLKVFLISATLRNWKTFAMFLKSCETNHFHAQPIDFNSPPLQSQDGFFHSTNVPIRTYKITTREA</sequence>
<evidence type="ECO:0008006" key="3">
    <source>
        <dbReference type="Google" id="ProtNLM"/>
    </source>
</evidence>
<dbReference type="OrthoDB" id="194386at2759"/>
<dbReference type="Proteomes" id="UP000054567">
    <property type="component" value="Unassembled WGS sequence"/>
</dbReference>
<accession>A0A0J6FKR6</accession>
<reference evidence="2" key="3">
    <citation type="journal article" date="2010" name="Genome Res.">
        <title>Population genomic sequencing of Coccidioides fungi reveals recent hybridization and transposon control.</title>
        <authorList>
            <person name="Neafsey D.E."/>
            <person name="Barker B.M."/>
            <person name="Sharpton T.J."/>
            <person name="Stajich J.E."/>
            <person name="Park D.J."/>
            <person name="Whiston E."/>
            <person name="Hung C.-Y."/>
            <person name="McMahan C."/>
            <person name="White J."/>
            <person name="Sykes S."/>
            <person name="Heiman D."/>
            <person name="Young S."/>
            <person name="Zeng Q."/>
            <person name="Abouelleil A."/>
            <person name="Aftuck L."/>
            <person name="Bessette D."/>
            <person name="Brown A."/>
            <person name="FitzGerald M."/>
            <person name="Lui A."/>
            <person name="Macdonald J.P."/>
            <person name="Priest M."/>
            <person name="Orbach M.J."/>
            <person name="Galgiani J.N."/>
            <person name="Kirkland T.N."/>
            <person name="Cole G.T."/>
            <person name="Birren B.W."/>
            <person name="Henn M.R."/>
            <person name="Taylor J.W."/>
            <person name="Rounsley S.D."/>
        </authorList>
    </citation>
    <scope>NUCLEOTIDE SEQUENCE [LARGE SCALE GENOMIC DNA]</scope>
    <source>
        <strain evidence="2">RMSCC 3488</strain>
    </source>
</reference>
<reference evidence="1 2" key="1">
    <citation type="submission" date="2007-06" db="EMBL/GenBank/DDBJ databases">
        <title>The Genome Sequence of Coccidioides posadasii RMSCC_3488.</title>
        <authorList>
            <consortium name="Coccidioides Genome Resources Consortium"/>
            <consortium name="The Broad Institute Genome Sequencing Platform"/>
            <person name="Henn M.R."/>
            <person name="Sykes S."/>
            <person name="Young S."/>
            <person name="Jaffe D."/>
            <person name="Berlin A."/>
            <person name="Alvarez P."/>
            <person name="Butler J."/>
            <person name="Gnerre S."/>
            <person name="Grabherr M."/>
            <person name="Mauceli E."/>
            <person name="Brockman W."/>
            <person name="Kodira C."/>
            <person name="Alvarado L."/>
            <person name="Zeng Q."/>
            <person name="Crawford M."/>
            <person name="Antoine C."/>
            <person name="Devon K."/>
            <person name="Galgiani J."/>
            <person name="Orsborn K."/>
            <person name="Lewis M.L."/>
            <person name="Nusbaum C."/>
            <person name="Galagan J."/>
            <person name="Birren B."/>
        </authorList>
    </citation>
    <scope>NUCLEOTIDE SEQUENCE [LARGE SCALE GENOMIC DNA]</scope>
    <source>
        <strain evidence="1 2">RMSCC 3488</strain>
    </source>
</reference>
<dbReference type="AlphaFoldDB" id="A0A0J6FKR6"/>
<dbReference type="VEuPathDB" id="FungiDB:CPAG_05750"/>
<dbReference type="InterPro" id="IPR029063">
    <property type="entry name" value="SAM-dependent_MTases_sf"/>
</dbReference>
<reference evidence="2" key="2">
    <citation type="journal article" date="2009" name="Genome Res.">
        <title>Comparative genomic analyses of the human fungal pathogens Coccidioides and their relatives.</title>
        <authorList>
            <person name="Sharpton T.J."/>
            <person name="Stajich J.E."/>
            <person name="Rounsley S.D."/>
            <person name="Gardner M.J."/>
            <person name="Wortman J.R."/>
            <person name="Jordar V.S."/>
            <person name="Maiti R."/>
            <person name="Kodira C.D."/>
            <person name="Neafsey D.E."/>
            <person name="Zeng Q."/>
            <person name="Hung C.-Y."/>
            <person name="McMahan C."/>
            <person name="Muszewska A."/>
            <person name="Grynberg M."/>
            <person name="Mandel M.A."/>
            <person name="Kellner E.M."/>
            <person name="Barker B.M."/>
            <person name="Galgiani J.N."/>
            <person name="Orbach M.J."/>
            <person name="Kirkland T.N."/>
            <person name="Cole G.T."/>
            <person name="Henn M.R."/>
            <person name="Birren B.W."/>
            <person name="Taylor J.W."/>
        </authorList>
    </citation>
    <scope>NUCLEOTIDE SEQUENCE [LARGE SCALE GENOMIC DNA]</scope>
    <source>
        <strain evidence="2">RMSCC 3488</strain>
    </source>
</reference>
<dbReference type="PANTHER" id="PTHR14614">
    <property type="entry name" value="HEPATOCELLULAR CARCINOMA-ASSOCIATED ANTIGEN"/>
    <property type="match status" value="1"/>
</dbReference>
<gene>
    <name evidence="1" type="ORF">CPAG_05750</name>
</gene>
<dbReference type="PANTHER" id="PTHR14614:SF130">
    <property type="entry name" value="PROTEIN-LYSINE N-METHYLTRANSFERASE EEF2KMT"/>
    <property type="match status" value="1"/>
</dbReference>
<dbReference type="GO" id="GO:0005737">
    <property type="term" value="C:cytoplasm"/>
    <property type="evidence" value="ECO:0007669"/>
    <property type="project" value="TreeGrafter"/>
</dbReference>
<dbReference type="Pfam" id="PF10294">
    <property type="entry name" value="Methyltransf_16"/>
    <property type="match status" value="1"/>
</dbReference>
<dbReference type="GO" id="GO:0008757">
    <property type="term" value="F:S-adenosylmethionine-dependent methyltransferase activity"/>
    <property type="evidence" value="ECO:0007669"/>
    <property type="project" value="UniProtKB-ARBA"/>
</dbReference>
<evidence type="ECO:0000313" key="1">
    <source>
        <dbReference type="EMBL" id="KMM69434.1"/>
    </source>
</evidence>
<name>A0A0J6FKR6_COCPO</name>